<reference evidence="9 10" key="1">
    <citation type="submission" date="2021-02" db="EMBL/GenBank/DDBJ databases">
        <title>Genome assembly of Pseudopithomyces chartarum.</title>
        <authorList>
            <person name="Jauregui R."/>
            <person name="Singh J."/>
            <person name="Voisey C."/>
        </authorList>
    </citation>
    <scope>NUCLEOTIDE SEQUENCE [LARGE SCALE GENOMIC DNA]</scope>
    <source>
        <strain evidence="9 10">AGR01</strain>
    </source>
</reference>
<evidence type="ECO:0000256" key="7">
    <source>
        <dbReference type="SAM" id="Phobius"/>
    </source>
</evidence>
<evidence type="ECO:0000256" key="5">
    <source>
        <dbReference type="ARBA" id="ARBA00023242"/>
    </source>
</evidence>
<accession>A0AAN6RLN7</accession>
<feature type="region of interest" description="Disordered" evidence="6">
    <location>
        <begin position="385"/>
        <end position="424"/>
    </location>
</feature>
<name>A0AAN6RLN7_9PLEO</name>
<dbReference type="PANTHER" id="PTHR28538:SF1">
    <property type="entry name" value="INTEGRAL INNER NUCLEAR MEMBRANE PROTEIN IMA1"/>
    <property type="match status" value="1"/>
</dbReference>
<dbReference type="GO" id="GO:0044732">
    <property type="term" value="C:mitotic spindle pole body"/>
    <property type="evidence" value="ECO:0007669"/>
    <property type="project" value="TreeGrafter"/>
</dbReference>
<feature type="transmembrane region" description="Helical" evidence="7">
    <location>
        <begin position="204"/>
        <end position="222"/>
    </location>
</feature>
<evidence type="ECO:0000256" key="1">
    <source>
        <dbReference type="ARBA" id="ARBA00004473"/>
    </source>
</evidence>
<organism evidence="9 10">
    <name type="scientific">Pseudopithomyces chartarum</name>
    <dbReference type="NCBI Taxonomy" id="1892770"/>
    <lineage>
        <taxon>Eukaryota</taxon>
        <taxon>Fungi</taxon>
        <taxon>Dikarya</taxon>
        <taxon>Ascomycota</taxon>
        <taxon>Pezizomycotina</taxon>
        <taxon>Dothideomycetes</taxon>
        <taxon>Pleosporomycetidae</taxon>
        <taxon>Pleosporales</taxon>
        <taxon>Massarineae</taxon>
        <taxon>Didymosphaeriaceae</taxon>
        <taxon>Pseudopithomyces</taxon>
    </lineage>
</organism>
<comment type="subcellular location">
    <subcellularLocation>
        <location evidence="1">Nucleus inner membrane</location>
        <topology evidence="1">Multi-pass membrane protein</topology>
    </subcellularLocation>
</comment>
<dbReference type="InterPro" id="IPR042321">
    <property type="entry name" value="Ima1"/>
</dbReference>
<sequence length="509" mass="57154">MPAPVESPFCDRCERNQSLVSRCLAEYLPEEDDPEYAEKEKKYPEYQAWIEDQFPLVCENCITRVQGRIRQAGYAAKAEAVGRKLEQSKKYQDKTLTPRQLSTLLIILLAKYAYITSLLATLLWHAFGALANFDSRDHGFDPKLCLSDMFFAGQVHKSCAISSFAQTCVSYALLGDLLTIWWNPKLAYKTTHANQRMSGVVTQWMIRGLMMLLNVAMALISPDDSVREDGVLVAARVDFFHYTHIALFVLQLLSTWISWTTVTIRYVSTKELLRPLDAHLPRIPMSTDTTPRASPKKTHSNQTGFDTMASAFSSTFNAEPANYEPPSPTLTVVSTTTTETNDLTPWSRRQSSIMGEEMDWTPTKPRFDENPPALIHPIHPRKLTLRSSTSGPSPNSTPTVPAFKTGPDANPFRRRVPAAPKAPAAKIVDPWKRQPWQPDPLVREKNLFDEDREKNKILGAGLHGKGVPRTVEREAQLFGPPKFKYEAGAYGGGEKTTGLEDTFNNLFAK</sequence>
<feature type="compositionally biased region" description="Low complexity" evidence="6">
    <location>
        <begin position="387"/>
        <end position="399"/>
    </location>
</feature>
<feature type="transmembrane region" description="Helical" evidence="7">
    <location>
        <begin position="104"/>
        <end position="127"/>
    </location>
</feature>
<dbReference type="InterPro" id="IPR018617">
    <property type="entry name" value="Ima1_N"/>
</dbReference>
<feature type="region of interest" description="Disordered" evidence="6">
    <location>
        <begin position="283"/>
        <end position="304"/>
    </location>
</feature>
<dbReference type="EMBL" id="WVTA01000002">
    <property type="protein sequence ID" value="KAK3216352.1"/>
    <property type="molecule type" value="Genomic_DNA"/>
</dbReference>
<keyword evidence="3 7" id="KW-1133">Transmembrane helix</keyword>
<dbReference type="GO" id="GO:0071765">
    <property type="term" value="P:nuclear inner membrane organization"/>
    <property type="evidence" value="ECO:0007669"/>
    <property type="project" value="InterPro"/>
</dbReference>
<keyword evidence="10" id="KW-1185">Reference proteome</keyword>
<evidence type="ECO:0000256" key="4">
    <source>
        <dbReference type="ARBA" id="ARBA00023136"/>
    </source>
</evidence>
<dbReference type="GO" id="GO:0034992">
    <property type="term" value="C:microtubule organizing center attachment site"/>
    <property type="evidence" value="ECO:0007669"/>
    <property type="project" value="TreeGrafter"/>
</dbReference>
<feature type="transmembrane region" description="Helical" evidence="7">
    <location>
        <begin position="242"/>
        <end position="264"/>
    </location>
</feature>
<evidence type="ECO:0000313" key="9">
    <source>
        <dbReference type="EMBL" id="KAK3216352.1"/>
    </source>
</evidence>
<evidence type="ECO:0000256" key="2">
    <source>
        <dbReference type="ARBA" id="ARBA00022692"/>
    </source>
</evidence>
<evidence type="ECO:0000256" key="6">
    <source>
        <dbReference type="SAM" id="MobiDB-lite"/>
    </source>
</evidence>
<dbReference type="GO" id="GO:0005637">
    <property type="term" value="C:nuclear inner membrane"/>
    <property type="evidence" value="ECO:0007669"/>
    <property type="project" value="UniProtKB-SubCell"/>
</dbReference>
<dbReference type="GO" id="GO:0034506">
    <property type="term" value="C:chromosome, centromeric core domain"/>
    <property type="evidence" value="ECO:0007669"/>
    <property type="project" value="TreeGrafter"/>
</dbReference>
<evidence type="ECO:0000256" key="3">
    <source>
        <dbReference type="ARBA" id="ARBA00022989"/>
    </source>
</evidence>
<keyword evidence="2 7" id="KW-0812">Transmembrane</keyword>
<keyword evidence="5" id="KW-0539">Nucleus</keyword>
<dbReference type="Pfam" id="PF09779">
    <property type="entry name" value="Ima1_N"/>
    <property type="match status" value="1"/>
</dbReference>
<comment type="caution">
    <text evidence="9">The sequence shown here is derived from an EMBL/GenBank/DDBJ whole genome shotgun (WGS) entry which is preliminary data.</text>
</comment>
<gene>
    <name evidence="9" type="ORF">GRF29_8g3047962</name>
</gene>
<protein>
    <recommendedName>
        <fullName evidence="8">Ima1 N-terminal domain-containing protein</fullName>
    </recommendedName>
</protein>
<feature type="domain" description="Ima1 N-terminal" evidence="8">
    <location>
        <begin position="5"/>
        <end position="65"/>
    </location>
</feature>
<dbReference type="Proteomes" id="UP001280581">
    <property type="component" value="Unassembled WGS sequence"/>
</dbReference>
<dbReference type="PANTHER" id="PTHR28538">
    <property type="entry name" value="INTEGRAL INNER NUCLEAR MEMBRANE PROTEIN IMA1"/>
    <property type="match status" value="1"/>
</dbReference>
<proteinExistence type="predicted"/>
<keyword evidence="4 7" id="KW-0472">Membrane</keyword>
<feature type="transmembrane region" description="Helical" evidence="7">
    <location>
        <begin position="164"/>
        <end position="183"/>
    </location>
</feature>
<evidence type="ECO:0000313" key="10">
    <source>
        <dbReference type="Proteomes" id="UP001280581"/>
    </source>
</evidence>
<dbReference type="AlphaFoldDB" id="A0AAN6RLN7"/>
<evidence type="ECO:0000259" key="8">
    <source>
        <dbReference type="Pfam" id="PF09779"/>
    </source>
</evidence>